<feature type="transmembrane region" description="Helical" evidence="9">
    <location>
        <begin position="88"/>
        <end position="107"/>
    </location>
</feature>
<dbReference type="InterPro" id="IPR036019">
    <property type="entry name" value="MscL_channel"/>
</dbReference>
<evidence type="ECO:0000313" key="11">
    <source>
        <dbReference type="Proteomes" id="UP000002366"/>
    </source>
</evidence>
<dbReference type="NCBIfam" id="NF001843">
    <property type="entry name" value="PRK00567.1-4"/>
    <property type="match status" value="1"/>
</dbReference>
<evidence type="ECO:0000256" key="3">
    <source>
        <dbReference type="ARBA" id="ARBA00022475"/>
    </source>
</evidence>
<evidence type="ECO:0000256" key="9">
    <source>
        <dbReference type="HAMAP-Rule" id="MF_00115"/>
    </source>
</evidence>
<keyword evidence="7 9" id="KW-0472">Membrane</keyword>
<dbReference type="InterPro" id="IPR037673">
    <property type="entry name" value="MSC/AndL"/>
</dbReference>
<keyword evidence="5 9" id="KW-1133">Transmembrane helix</keyword>
<evidence type="ECO:0000256" key="6">
    <source>
        <dbReference type="ARBA" id="ARBA00023065"/>
    </source>
</evidence>
<name>D5EH57_AMICL</name>
<dbReference type="PANTHER" id="PTHR30266:SF2">
    <property type="entry name" value="LARGE-CONDUCTANCE MECHANOSENSITIVE CHANNEL"/>
    <property type="match status" value="1"/>
</dbReference>
<feature type="transmembrane region" description="Helical" evidence="9">
    <location>
        <begin position="16"/>
        <end position="37"/>
    </location>
</feature>
<sequence>MSIIKEFKEFAVKGNALDMAVGIIIGGAFGGVVSSLVKDVIMPPIGLALGNVDFKDLYLVLKEGATPKPYVSLTQAQEAGAVTLNLGVFLNTVISFLIVAFAVFILVKNINRLRKPPEPAPKAPVKICPYCLTEIPEKAVRCPACTSTLEAS</sequence>
<dbReference type="Proteomes" id="UP000002366">
    <property type="component" value="Chromosome"/>
</dbReference>
<dbReference type="STRING" id="572547.Amico_1776"/>
<dbReference type="RefSeq" id="WP_013049151.1">
    <property type="nucleotide sequence ID" value="NC_014011.1"/>
</dbReference>
<dbReference type="AlphaFoldDB" id="D5EH57"/>
<comment type="subcellular location">
    <subcellularLocation>
        <location evidence="9">Cell inner membrane</location>
        <topology evidence="9">Multi-pass membrane protein</topology>
    </subcellularLocation>
    <subcellularLocation>
        <location evidence="1">Membrane</location>
        <topology evidence="1">Multi-pass membrane protein</topology>
    </subcellularLocation>
</comment>
<evidence type="ECO:0000256" key="2">
    <source>
        <dbReference type="ARBA" id="ARBA00022448"/>
    </source>
</evidence>
<gene>
    <name evidence="9" type="primary">mscL</name>
    <name evidence="10" type="ordered locus">Amico_1776</name>
</gene>
<dbReference type="HOGENOM" id="CLU_095787_2_3_0"/>
<protein>
    <recommendedName>
        <fullName evidence="9">Large-conductance mechanosensitive channel</fullName>
    </recommendedName>
</protein>
<evidence type="ECO:0000256" key="7">
    <source>
        <dbReference type="ARBA" id="ARBA00023136"/>
    </source>
</evidence>
<keyword evidence="4 9" id="KW-0812">Transmembrane</keyword>
<comment type="similarity">
    <text evidence="9">Belongs to the MscL family.</text>
</comment>
<dbReference type="PRINTS" id="PR01264">
    <property type="entry name" value="MECHCHANNEL"/>
</dbReference>
<keyword evidence="9" id="KW-0997">Cell inner membrane</keyword>
<evidence type="ECO:0000256" key="1">
    <source>
        <dbReference type="ARBA" id="ARBA00004141"/>
    </source>
</evidence>
<dbReference type="Gene3D" id="1.10.1200.120">
    <property type="entry name" value="Large-conductance mechanosensitive channel, MscL, domain 1"/>
    <property type="match status" value="1"/>
</dbReference>
<dbReference type="HAMAP" id="MF_00115">
    <property type="entry name" value="MscL"/>
    <property type="match status" value="1"/>
</dbReference>
<keyword evidence="8 9" id="KW-0407">Ion channel</keyword>
<keyword evidence="11" id="KW-1185">Reference proteome</keyword>
<organism evidence="10 11">
    <name type="scientific">Aminobacterium colombiense (strain DSM 12261 / ALA-1)</name>
    <dbReference type="NCBI Taxonomy" id="572547"/>
    <lineage>
        <taxon>Bacteria</taxon>
        <taxon>Thermotogati</taxon>
        <taxon>Synergistota</taxon>
        <taxon>Synergistia</taxon>
        <taxon>Synergistales</taxon>
        <taxon>Aminobacteriaceae</taxon>
        <taxon>Aminobacterium</taxon>
    </lineage>
</organism>
<dbReference type="SUPFAM" id="SSF81330">
    <property type="entry name" value="Gated mechanosensitive channel"/>
    <property type="match status" value="1"/>
</dbReference>
<evidence type="ECO:0000313" key="10">
    <source>
        <dbReference type="EMBL" id="ADE57889.1"/>
    </source>
</evidence>
<evidence type="ECO:0000256" key="8">
    <source>
        <dbReference type="ARBA" id="ARBA00023303"/>
    </source>
</evidence>
<dbReference type="Pfam" id="PF01741">
    <property type="entry name" value="MscL"/>
    <property type="match status" value="1"/>
</dbReference>
<keyword evidence="2 9" id="KW-0813">Transport</keyword>
<comment type="function">
    <text evidence="9">Channel that opens in response to stretch forces in the membrane lipid bilayer. May participate in the regulation of osmotic pressure changes within the cell.</text>
</comment>
<dbReference type="eggNOG" id="COG1970">
    <property type="taxonomic scope" value="Bacteria"/>
</dbReference>
<evidence type="ECO:0000256" key="4">
    <source>
        <dbReference type="ARBA" id="ARBA00022692"/>
    </source>
</evidence>
<keyword evidence="3 9" id="KW-1003">Cell membrane</keyword>
<reference evidence="10 11" key="1">
    <citation type="journal article" date="2010" name="Stand. Genomic Sci.">
        <title>Complete genome sequence of Aminobacterium colombiense type strain (ALA-1).</title>
        <authorList>
            <person name="Chertkov O."/>
            <person name="Sikorski J."/>
            <person name="Brambilla E."/>
            <person name="Lapidus A."/>
            <person name="Copeland A."/>
            <person name="Glavina Del Rio T."/>
            <person name="Nolan M."/>
            <person name="Lucas S."/>
            <person name="Tice H."/>
            <person name="Cheng J.F."/>
            <person name="Han C."/>
            <person name="Detter J.C."/>
            <person name="Bruce D."/>
            <person name="Tapia R."/>
            <person name="Goodwin L."/>
            <person name="Pitluck S."/>
            <person name="Liolios K."/>
            <person name="Ivanova N."/>
            <person name="Mavromatis K."/>
            <person name="Ovchinnikova G."/>
            <person name="Pati A."/>
            <person name="Chen A."/>
            <person name="Palaniappan K."/>
            <person name="Land M."/>
            <person name="Hauser L."/>
            <person name="Chang Y.J."/>
            <person name="Jeffries C.D."/>
            <person name="Spring S."/>
            <person name="Rohde M."/>
            <person name="Goker M."/>
            <person name="Bristow J."/>
            <person name="Eisen J.A."/>
            <person name="Markowitz V."/>
            <person name="Hugenholtz P."/>
            <person name="Kyrpides N.C."/>
            <person name="Klenk H.P."/>
        </authorList>
    </citation>
    <scope>NUCLEOTIDE SEQUENCE [LARGE SCALE GENOMIC DNA]</scope>
    <source>
        <strain evidence="11">DSM 12261 / ALA-1</strain>
    </source>
</reference>
<keyword evidence="6 9" id="KW-0406">Ion transport</keyword>
<dbReference type="PANTHER" id="PTHR30266">
    <property type="entry name" value="MECHANOSENSITIVE CHANNEL MSCL"/>
    <property type="match status" value="1"/>
</dbReference>
<dbReference type="GO" id="GO:0008381">
    <property type="term" value="F:mechanosensitive monoatomic ion channel activity"/>
    <property type="evidence" value="ECO:0007669"/>
    <property type="project" value="UniProtKB-UniRule"/>
</dbReference>
<accession>D5EH57</accession>
<dbReference type="OrthoDB" id="9810350at2"/>
<dbReference type="NCBIfam" id="TIGR00220">
    <property type="entry name" value="mscL"/>
    <property type="match status" value="1"/>
</dbReference>
<evidence type="ECO:0000256" key="5">
    <source>
        <dbReference type="ARBA" id="ARBA00022989"/>
    </source>
</evidence>
<proteinExistence type="inferred from homology"/>
<dbReference type="InterPro" id="IPR001185">
    <property type="entry name" value="MS_channel"/>
</dbReference>
<comment type="subunit">
    <text evidence="9">Homopentamer.</text>
</comment>
<dbReference type="GO" id="GO:0005886">
    <property type="term" value="C:plasma membrane"/>
    <property type="evidence" value="ECO:0007669"/>
    <property type="project" value="UniProtKB-SubCell"/>
</dbReference>
<dbReference type="EMBL" id="CP001997">
    <property type="protein sequence ID" value="ADE57889.1"/>
    <property type="molecule type" value="Genomic_DNA"/>
</dbReference>
<dbReference type="KEGG" id="aco:Amico_1776"/>